<dbReference type="AlphaFoldDB" id="A0A0P0XFN7"/>
<name>A0A0P0XFN7_ORYSJ</name>
<reference evidence="3" key="2">
    <citation type="journal article" date="2008" name="Nucleic Acids Res.">
        <title>The rice annotation project database (RAP-DB): 2008 update.</title>
        <authorList>
            <consortium name="The rice annotation project (RAP)"/>
        </authorList>
    </citation>
    <scope>GENOME REANNOTATION</scope>
    <source>
        <strain evidence="3">cv. Nipponbare</strain>
    </source>
</reference>
<proteinExistence type="predicted"/>
<feature type="region of interest" description="Disordered" evidence="1">
    <location>
        <begin position="1"/>
        <end position="34"/>
    </location>
</feature>
<organism evidence="2 3">
    <name type="scientific">Oryza sativa subsp. japonica</name>
    <name type="common">Rice</name>
    <dbReference type="NCBI Taxonomy" id="39947"/>
    <lineage>
        <taxon>Eukaryota</taxon>
        <taxon>Viridiplantae</taxon>
        <taxon>Streptophyta</taxon>
        <taxon>Embryophyta</taxon>
        <taxon>Tracheophyta</taxon>
        <taxon>Spermatophyta</taxon>
        <taxon>Magnoliopsida</taxon>
        <taxon>Liliopsida</taxon>
        <taxon>Poales</taxon>
        <taxon>Poaceae</taxon>
        <taxon>BOP clade</taxon>
        <taxon>Oryzoideae</taxon>
        <taxon>Oryzeae</taxon>
        <taxon>Oryzinae</taxon>
        <taxon>Oryza</taxon>
        <taxon>Oryza sativa</taxon>
    </lineage>
</organism>
<feature type="compositionally biased region" description="Low complexity" evidence="1">
    <location>
        <begin position="9"/>
        <end position="18"/>
    </location>
</feature>
<reference evidence="3" key="1">
    <citation type="journal article" date="2005" name="Nature">
        <title>The map-based sequence of the rice genome.</title>
        <authorList>
            <consortium name="International rice genome sequencing project (IRGSP)"/>
            <person name="Matsumoto T."/>
            <person name="Wu J."/>
            <person name="Kanamori H."/>
            <person name="Katayose Y."/>
            <person name="Fujisawa M."/>
            <person name="Namiki N."/>
            <person name="Mizuno H."/>
            <person name="Yamamoto K."/>
            <person name="Antonio B.A."/>
            <person name="Baba T."/>
            <person name="Sakata K."/>
            <person name="Nagamura Y."/>
            <person name="Aoki H."/>
            <person name="Arikawa K."/>
            <person name="Arita K."/>
            <person name="Bito T."/>
            <person name="Chiden Y."/>
            <person name="Fujitsuka N."/>
            <person name="Fukunaka R."/>
            <person name="Hamada M."/>
            <person name="Harada C."/>
            <person name="Hayashi A."/>
            <person name="Hijishita S."/>
            <person name="Honda M."/>
            <person name="Hosokawa S."/>
            <person name="Ichikawa Y."/>
            <person name="Idonuma A."/>
            <person name="Iijima M."/>
            <person name="Ikeda M."/>
            <person name="Ikeno M."/>
            <person name="Ito K."/>
            <person name="Ito S."/>
            <person name="Ito T."/>
            <person name="Ito Y."/>
            <person name="Ito Y."/>
            <person name="Iwabuchi A."/>
            <person name="Kamiya K."/>
            <person name="Karasawa W."/>
            <person name="Kurita K."/>
            <person name="Katagiri S."/>
            <person name="Kikuta A."/>
            <person name="Kobayashi H."/>
            <person name="Kobayashi N."/>
            <person name="Machita K."/>
            <person name="Maehara T."/>
            <person name="Masukawa M."/>
            <person name="Mizubayashi T."/>
            <person name="Mukai Y."/>
            <person name="Nagasaki H."/>
            <person name="Nagata Y."/>
            <person name="Naito S."/>
            <person name="Nakashima M."/>
            <person name="Nakama Y."/>
            <person name="Nakamichi Y."/>
            <person name="Nakamura M."/>
            <person name="Meguro A."/>
            <person name="Negishi M."/>
            <person name="Ohta I."/>
            <person name="Ohta T."/>
            <person name="Okamoto M."/>
            <person name="Ono N."/>
            <person name="Saji S."/>
            <person name="Sakaguchi M."/>
            <person name="Sakai K."/>
            <person name="Shibata M."/>
            <person name="Shimokawa T."/>
            <person name="Song J."/>
            <person name="Takazaki Y."/>
            <person name="Terasawa K."/>
            <person name="Tsugane M."/>
            <person name="Tsuji K."/>
            <person name="Ueda S."/>
            <person name="Waki K."/>
            <person name="Yamagata H."/>
            <person name="Yamamoto M."/>
            <person name="Yamamoto S."/>
            <person name="Yamane H."/>
            <person name="Yoshiki S."/>
            <person name="Yoshihara R."/>
            <person name="Yukawa K."/>
            <person name="Zhong H."/>
            <person name="Yano M."/>
            <person name="Yuan Q."/>
            <person name="Ouyang S."/>
            <person name="Liu J."/>
            <person name="Jones K.M."/>
            <person name="Gansberger K."/>
            <person name="Moffat K."/>
            <person name="Hill J."/>
            <person name="Bera J."/>
            <person name="Fadrosh D."/>
            <person name="Jin S."/>
            <person name="Johri S."/>
            <person name="Kim M."/>
            <person name="Overton L."/>
            <person name="Reardon M."/>
            <person name="Tsitrin T."/>
            <person name="Vuong H."/>
            <person name="Weaver B."/>
            <person name="Ciecko A."/>
            <person name="Tallon L."/>
            <person name="Jackson J."/>
            <person name="Pai G."/>
            <person name="Aken S.V."/>
            <person name="Utterback T."/>
            <person name="Reidmuller S."/>
            <person name="Feldblyum T."/>
            <person name="Hsiao J."/>
            <person name="Zismann V."/>
            <person name="Iobst S."/>
            <person name="de Vazeille A.R."/>
            <person name="Buell C.R."/>
            <person name="Ying K."/>
            <person name="Li Y."/>
            <person name="Lu T."/>
            <person name="Huang Y."/>
            <person name="Zhao Q."/>
            <person name="Feng Q."/>
            <person name="Zhang L."/>
            <person name="Zhu J."/>
            <person name="Weng Q."/>
            <person name="Mu J."/>
            <person name="Lu Y."/>
            <person name="Fan D."/>
            <person name="Liu Y."/>
            <person name="Guan J."/>
            <person name="Zhang Y."/>
            <person name="Yu S."/>
            <person name="Liu X."/>
            <person name="Zhang Y."/>
            <person name="Hong G."/>
            <person name="Han B."/>
            <person name="Choisne N."/>
            <person name="Demange N."/>
            <person name="Orjeda G."/>
            <person name="Samain S."/>
            <person name="Cattolico L."/>
            <person name="Pelletier E."/>
            <person name="Couloux A."/>
            <person name="Segurens B."/>
            <person name="Wincker P."/>
            <person name="D'Hont A."/>
            <person name="Scarpelli C."/>
            <person name="Weissenbach J."/>
            <person name="Salanoubat M."/>
            <person name="Quetier F."/>
            <person name="Yu Y."/>
            <person name="Kim H.R."/>
            <person name="Rambo T."/>
            <person name="Currie J."/>
            <person name="Collura K."/>
            <person name="Luo M."/>
            <person name="Yang T."/>
            <person name="Ammiraju J.S.S."/>
            <person name="Engler F."/>
            <person name="Soderlund C."/>
            <person name="Wing R.A."/>
            <person name="Palmer L.E."/>
            <person name="de la Bastide M."/>
            <person name="Spiegel L."/>
            <person name="Nascimento L."/>
            <person name="Zutavern T."/>
            <person name="O'Shaughnessy A."/>
            <person name="Dike S."/>
            <person name="Dedhia N."/>
            <person name="Preston R."/>
            <person name="Balija V."/>
            <person name="McCombie W.R."/>
            <person name="Chow T."/>
            <person name="Chen H."/>
            <person name="Chung M."/>
            <person name="Chen C."/>
            <person name="Shaw J."/>
            <person name="Wu H."/>
            <person name="Hsiao K."/>
            <person name="Chao Y."/>
            <person name="Chu M."/>
            <person name="Cheng C."/>
            <person name="Hour A."/>
            <person name="Lee P."/>
            <person name="Lin S."/>
            <person name="Lin Y."/>
            <person name="Liou J."/>
            <person name="Liu S."/>
            <person name="Hsing Y."/>
            <person name="Raghuvanshi S."/>
            <person name="Mohanty A."/>
            <person name="Bharti A.K."/>
            <person name="Gaur A."/>
            <person name="Gupta V."/>
            <person name="Kumar D."/>
            <person name="Ravi V."/>
            <person name="Vij S."/>
            <person name="Kapur A."/>
            <person name="Khurana P."/>
            <person name="Khurana P."/>
            <person name="Khurana J.P."/>
            <person name="Tyagi A.K."/>
            <person name="Gaikwad K."/>
            <person name="Singh A."/>
            <person name="Dalal V."/>
            <person name="Srivastava S."/>
            <person name="Dixit A."/>
            <person name="Pal A.K."/>
            <person name="Ghazi I.A."/>
            <person name="Yadav M."/>
            <person name="Pandit A."/>
            <person name="Bhargava A."/>
            <person name="Sureshbabu K."/>
            <person name="Batra K."/>
            <person name="Sharma T.R."/>
            <person name="Mohapatra T."/>
            <person name="Singh N.K."/>
            <person name="Messing J."/>
            <person name="Nelson A.B."/>
            <person name="Fuks G."/>
            <person name="Kavchok S."/>
            <person name="Keizer G."/>
            <person name="Linton E."/>
            <person name="Llaca V."/>
            <person name="Song R."/>
            <person name="Tanyolac B."/>
            <person name="Young S."/>
            <person name="Ho-Il K."/>
            <person name="Hahn J.H."/>
            <person name="Sangsakoo G."/>
            <person name="Vanavichit A."/>
            <person name="de Mattos Luiz.A.T."/>
            <person name="Zimmer P.D."/>
            <person name="Malone G."/>
            <person name="Dellagostin O."/>
            <person name="de Oliveira A.C."/>
            <person name="Bevan M."/>
            <person name="Bancroft I."/>
            <person name="Minx P."/>
            <person name="Cordum H."/>
            <person name="Wilson R."/>
            <person name="Cheng Z."/>
            <person name="Jin W."/>
            <person name="Jiang J."/>
            <person name="Leong S.A."/>
            <person name="Iwama H."/>
            <person name="Gojobori T."/>
            <person name="Itoh T."/>
            <person name="Niimura Y."/>
            <person name="Fujii Y."/>
            <person name="Habara T."/>
            <person name="Sakai H."/>
            <person name="Sato Y."/>
            <person name="Wilson G."/>
            <person name="Kumar K."/>
            <person name="McCouch S."/>
            <person name="Juretic N."/>
            <person name="Hoen D."/>
            <person name="Wright S."/>
            <person name="Bruskiewich R."/>
            <person name="Bureau T."/>
            <person name="Miyao A."/>
            <person name="Hirochika H."/>
            <person name="Nishikawa T."/>
            <person name="Kadowaki K."/>
            <person name="Sugiura M."/>
            <person name="Burr B."/>
            <person name="Sasaki T."/>
        </authorList>
    </citation>
    <scope>NUCLEOTIDE SEQUENCE [LARGE SCALE GENOMIC DNA]</scope>
    <source>
        <strain evidence="3">cv. Nipponbare</strain>
    </source>
</reference>
<protein>
    <submittedName>
        <fullName evidence="2">Uncharacterized protein</fullName>
    </submittedName>
</protein>
<feature type="region of interest" description="Disordered" evidence="1">
    <location>
        <begin position="103"/>
        <end position="133"/>
    </location>
</feature>
<sequence>MSDPPLPSPSSVGSFSLSQDRHRRRSPSPRPSPIIASLGEEVLVPYLPLPSPPPPDPLHKPPAANLPTALSITTALPTTGCSHPSARLPRTVVIVAAVEERNEQGTTSVRIVEGRSEESYPSMSLPLLPRREE</sequence>
<evidence type="ECO:0000313" key="3">
    <source>
        <dbReference type="Proteomes" id="UP000000763"/>
    </source>
</evidence>
<gene>
    <name evidence="2" type="primary">P0671F11.32</name>
</gene>
<evidence type="ECO:0000256" key="1">
    <source>
        <dbReference type="SAM" id="MobiDB-lite"/>
    </source>
</evidence>
<evidence type="ECO:0000313" key="2">
    <source>
        <dbReference type="EMBL" id="BAD05359.1"/>
    </source>
</evidence>
<dbReference type="Proteomes" id="UP000000763">
    <property type="component" value="Chromosome 8"/>
</dbReference>
<dbReference type="EMBL" id="AP004634">
    <property type="protein sequence ID" value="BAD05359.1"/>
    <property type="molecule type" value="Genomic_DNA"/>
</dbReference>
<accession>A0A0P0XFN7</accession>